<evidence type="ECO:0000256" key="1">
    <source>
        <dbReference type="SAM" id="SignalP"/>
    </source>
</evidence>
<keyword evidence="3" id="KW-1185">Reference proteome</keyword>
<organism evidence="2 3">
    <name type="scientific">Paraburkholderia tuberum</name>
    <dbReference type="NCBI Taxonomy" id="157910"/>
    <lineage>
        <taxon>Bacteria</taxon>
        <taxon>Pseudomonadati</taxon>
        <taxon>Pseudomonadota</taxon>
        <taxon>Betaproteobacteria</taxon>
        <taxon>Burkholderiales</taxon>
        <taxon>Burkholderiaceae</taxon>
        <taxon>Paraburkholderia</taxon>
    </lineage>
</organism>
<dbReference type="AlphaFoldDB" id="A0A1H1J5J9"/>
<dbReference type="RefSeq" id="WP_090806533.1">
    <property type="nucleotide sequence ID" value="NZ_FNKX01000002.1"/>
</dbReference>
<dbReference type="InterPro" id="IPR025421">
    <property type="entry name" value="DUF4148"/>
</dbReference>
<protein>
    <recommendedName>
        <fullName evidence="4">DUF4148 domain-containing protein</fullName>
    </recommendedName>
</protein>
<name>A0A1H1J5J9_9BURK</name>
<evidence type="ECO:0000313" key="3">
    <source>
        <dbReference type="Proteomes" id="UP000199365"/>
    </source>
</evidence>
<feature type="chain" id="PRO_5011586842" description="DUF4148 domain-containing protein" evidence="1">
    <location>
        <begin position="24"/>
        <end position="88"/>
    </location>
</feature>
<evidence type="ECO:0000313" key="2">
    <source>
        <dbReference type="EMBL" id="SDR45209.1"/>
    </source>
</evidence>
<feature type="signal peptide" evidence="1">
    <location>
        <begin position="1"/>
        <end position="23"/>
    </location>
</feature>
<dbReference type="Pfam" id="PF13663">
    <property type="entry name" value="DUF4148"/>
    <property type="match status" value="1"/>
</dbReference>
<accession>A0A1H1J5J9</accession>
<proteinExistence type="predicted"/>
<dbReference type="Proteomes" id="UP000199365">
    <property type="component" value="Unassembled WGS sequence"/>
</dbReference>
<dbReference type="EMBL" id="FNKX01000002">
    <property type="protein sequence ID" value="SDR45209.1"/>
    <property type="molecule type" value="Genomic_DNA"/>
</dbReference>
<evidence type="ECO:0008006" key="4">
    <source>
        <dbReference type="Google" id="ProtNLM"/>
    </source>
</evidence>
<gene>
    <name evidence="2" type="ORF">SAMN05445850_4207</name>
</gene>
<dbReference type="STRING" id="157910.SAMN05445850_4207"/>
<reference evidence="3" key="1">
    <citation type="submission" date="2016-10" db="EMBL/GenBank/DDBJ databases">
        <authorList>
            <person name="Varghese N."/>
            <person name="Submissions S."/>
        </authorList>
    </citation>
    <scope>NUCLEOTIDE SEQUENCE [LARGE SCALE GENOMIC DNA]</scope>
    <source>
        <strain evidence="3">DUS833</strain>
    </source>
</reference>
<keyword evidence="1" id="KW-0732">Signal</keyword>
<sequence length="88" mass="9535">MKLSSRIGLGALLAAVGISTVYAQAVTQPADPSAPKTRAQVRADLAEWLAAGYDPFDWIDYPENAQRASRIVAQHREQQQGNARTAVQ</sequence>